<name>A0A9P5YZ30_9AGAR</name>
<evidence type="ECO:0000313" key="3">
    <source>
        <dbReference type="Proteomes" id="UP000807469"/>
    </source>
</evidence>
<accession>A0A9P5YZ30</accession>
<dbReference type="OrthoDB" id="2535105at2759"/>
<comment type="caution">
    <text evidence="2">The sequence shown here is derived from an EMBL/GenBank/DDBJ whole genome shotgun (WGS) entry which is preliminary data.</text>
</comment>
<evidence type="ECO:0000313" key="2">
    <source>
        <dbReference type="EMBL" id="KAF9477149.1"/>
    </source>
</evidence>
<feature type="transmembrane region" description="Helical" evidence="1">
    <location>
        <begin position="303"/>
        <end position="328"/>
    </location>
</feature>
<organism evidence="2 3">
    <name type="scientific">Pholiota conissans</name>
    <dbReference type="NCBI Taxonomy" id="109636"/>
    <lineage>
        <taxon>Eukaryota</taxon>
        <taxon>Fungi</taxon>
        <taxon>Dikarya</taxon>
        <taxon>Basidiomycota</taxon>
        <taxon>Agaricomycotina</taxon>
        <taxon>Agaricomycetes</taxon>
        <taxon>Agaricomycetidae</taxon>
        <taxon>Agaricales</taxon>
        <taxon>Agaricineae</taxon>
        <taxon>Strophariaceae</taxon>
        <taxon>Pholiota</taxon>
    </lineage>
</organism>
<keyword evidence="1" id="KW-0812">Transmembrane</keyword>
<dbReference type="PANTHER" id="PTHR40465">
    <property type="entry name" value="CHROMOSOME 1, WHOLE GENOME SHOTGUN SEQUENCE"/>
    <property type="match status" value="1"/>
</dbReference>
<dbReference type="EMBL" id="MU155270">
    <property type="protein sequence ID" value="KAF9477149.1"/>
    <property type="molecule type" value="Genomic_DNA"/>
</dbReference>
<feature type="transmembrane region" description="Helical" evidence="1">
    <location>
        <begin position="340"/>
        <end position="366"/>
    </location>
</feature>
<dbReference type="Gene3D" id="2.60.120.260">
    <property type="entry name" value="Galactose-binding domain-like"/>
    <property type="match status" value="1"/>
</dbReference>
<evidence type="ECO:0000256" key="1">
    <source>
        <dbReference type="SAM" id="Phobius"/>
    </source>
</evidence>
<proteinExistence type="predicted"/>
<keyword evidence="3" id="KW-1185">Reference proteome</keyword>
<gene>
    <name evidence="2" type="ORF">BDN70DRAFT_995147</name>
</gene>
<reference evidence="2" key="1">
    <citation type="submission" date="2020-11" db="EMBL/GenBank/DDBJ databases">
        <authorList>
            <consortium name="DOE Joint Genome Institute"/>
            <person name="Ahrendt S."/>
            <person name="Riley R."/>
            <person name="Andreopoulos W."/>
            <person name="Labutti K."/>
            <person name="Pangilinan J."/>
            <person name="Ruiz-Duenas F.J."/>
            <person name="Barrasa J.M."/>
            <person name="Sanchez-Garcia M."/>
            <person name="Camarero S."/>
            <person name="Miyauchi S."/>
            <person name="Serrano A."/>
            <person name="Linde D."/>
            <person name="Babiker R."/>
            <person name="Drula E."/>
            <person name="Ayuso-Fernandez I."/>
            <person name="Pacheco R."/>
            <person name="Padilla G."/>
            <person name="Ferreira P."/>
            <person name="Barriuso J."/>
            <person name="Kellner H."/>
            <person name="Castanera R."/>
            <person name="Alfaro M."/>
            <person name="Ramirez L."/>
            <person name="Pisabarro A.G."/>
            <person name="Kuo A."/>
            <person name="Tritt A."/>
            <person name="Lipzen A."/>
            <person name="He G."/>
            <person name="Yan M."/>
            <person name="Ng V."/>
            <person name="Cullen D."/>
            <person name="Martin F."/>
            <person name="Rosso M.-N."/>
            <person name="Henrissat B."/>
            <person name="Hibbett D."/>
            <person name="Martinez A.T."/>
            <person name="Grigoriev I.V."/>
        </authorList>
    </citation>
    <scope>NUCLEOTIDE SEQUENCE</scope>
    <source>
        <strain evidence="2">CIRM-BRFM 674</strain>
    </source>
</reference>
<keyword evidence="1" id="KW-0472">Membrane</keyword>
<protein>
    <submittedName>
        <fullName evidence="2">Uncharacterized protein</fullName>
    </submittedName>
</protein>
<feature type="transmembrane region" description="Helical" evidence="1">
    <location>
        <begin position="230"/>
        <end position="251"/>
    </location>
</feature>
<feature type="transmembrane region" description="Helical" evidence="1">
    <location>
        <begin position="193"/>
        <end position="218"/>
    </location>
</feature>
<feature type="transmembrane region" description="Helical" evidence="1">
    <location>
        <begin position="145"/>
        <end position="173"/>
    </location>
</feature>
<dbReference type="AlphaFoldDB" id="A0A9P5YZ30"/>
<feature type="transmembrane region" description="Helical" evidence="1">
    <location>
        <begin position="271"/>
        <end position="291"/>
    </location>
</feature>
<dbReference type="Proteomes" id="UP000807469">
    <property type="component" value="Unassembled WGS sequence"/>
</dbReference>
<sequence length="503" mass="55533">MPDIILDDRDSSINYVGQWVQGGLRSSEYQATTMHCIAPASGTSATLSFVGTGVAVYGTVLGNDIQASSYKVDDSDPINFKSNNSSAMRFLQQFFSIPEGNLSNNSHTLVITPVKGTLSLDFMTVHMLSLFSNAPSPPPPHNNNIGLIVGAVVGALGLICAVVTMVSTFQIAMNLSLPLDLLPTGGINVQDTLGAVSIGALVSLFLFGATTLQTYMYLIHFRNDDRHLKALVAVVWICELSHCVTVAHMMYYYTILKYGDLGALTLTHPPISLPLSVFLGGLETSIIKTYFAERVRIISGGKLFVPIPCWILSAGLLGMATTTSVMVIQEPTIAAFQDKWQWMVTVDLCLGVGIEVILASSFCYYLSIWKGKLIAYGCVSEFPFPLSHLDTYIEEYSAQNAGNYGCLFNARFRKWFCHQRCGIDYGCLLSTNAPKFYMAGNFRVFTSMRIQRLAVDVELKTKIKTRRRHWPGRINRTTQRYDAKQIQSAQEVVSRSRPKLNDN</sequence>
<keyword evidence="1" id="KW-1133">Transmembrane helix</keyword>
<dbReference type="PANTHER" id="PTHR40465:SF1">
    <property type="entry name" value="DUF6534 DOMAIN-CONTAINING PROTEIN"/>
    <property type="match status" value="1"/>
</dbReference>